<dbReference type="SUPFAM" id="SSF46785">
    <property type="entry name" value="Winged helix' DNA-binding domain"/>
    <property type="match status" value="1"/>
</dbReference>
<reference evidence="6 7" key="1">
    <citation type="journal article" date="2012" name="J. Bacteriol.">
        <title>Genome Sequence of the Alkane-Degrading Bacterium Alcanivorax hongdengensis Type Strain A-11-3.</title>
        <authorList>
            <person name="Lai Q."/>
            <person name="Shao Z."/>
        </authorList>
    </citation>
    <scope>NUCLEOTIDE SEQUENCE [LARGE SCALE GENOMIC DNA]</scope>
    <source>
        <strain evidence="6 7">A-11-3</strain>
    </source>
</reference>
<dbReference type="Pfam" id="PF00126">
    <property type="entry name" value="HTH_1"/>
    <property type="match status" value="1"/>
</dbReference>
<dbReference type="InterPro" id="IPR000847">
    <property type="entry name" value="LysR_HTH_N"/>
</dbReference>
<evidence type="ECO:0000256" key="2">
    <source>
        <dbReference type="ARBA" id="ARBA00023015"/>
    </source>
</evidence>
<dbReference type="PANTHER" id="PTHR30126">
    <property type="entry name" value="HTH-TYPE TRANSCRIPTIONAL REGULATOR"/>
    <property type="match status" value="1"/>
</dbReference>
<keyword evidence="3 6" id="KW-0238">DNA-binding</keyword>
<dbReference type="Gene3D" id="1.10.10.10">
    <property type="entry name" value="Winged helix-like DNA-binding domain superfamily/Winged helix DNA-binding domain"/>
    <property type="match status" value="1"/>
</dbReference>
<protein>
    <submittedName>
        <fullName evidence="6">Putative DNA-binding transcriptional regulator</fullName>
    </submittedName>
</protein>
<dbReference type="InterPro" id="IPR036388">
    <property type="entry name" value="WH-like_DNA-bd_sf"/>
</dbReference>
<evidence type="ECO:0000256" key="1">
    <source>
        <dbReference type="ARBA" id="ARBA00009437"/>
    </source>
</evidence>
<comment type="similarity">
    <text evidence="1">Belongs to the LysR transcriptional regulatory family.</text>
</comment>
<dbReference type="PANTHER" id="PTHR30126:SF94">
    <property type="entry name" value="LYSR FAMILY TRANSCRIPTIONAL REGULATOR"/>
    <property type="match status" value="1"/>
</dbReference>
<evidence type="ECO:0000313" key="6">
    <source>
        <dbReference type="EMBL" id="EKF73786.1"/>
    </source>
</evidence>
<gene>
    <name evidence="6" type="ORF">A11A3_11918</name>
</gene>
<evidence type="ECO:0000256" key="3">
    <source>
        <dbReference type="ARBA" id="ARBA00023125"/>
    </source>
</evidence>
<dbReference type="eggNOG" id="COG0583">
    <property type="taxonomic scope" value="Bacteria"/>
</dbReference>
<proteinExistence type="inferred from homology"/>
<dbReference type="FunFam" id="1.10.10.10:FF:000001">
    <property type="entry name" value="LysR family transcriptional regulator"/>
    <property type="match status" value="1"/>
</dbReference>
<dbReference type="PRINTS" id="PR00039">
    <property type="entry name" value="HTHLYSR"/>
</dbReference>
<evidence type="ECO:0000256" key="4">
    <source>
        <dbReference type="ARBA" id="ARBA00023163"/>
    </source>
</evidence>
<dbReference type="GO" id="GO:0003700">
    <property type="term" value="F:DNA-binding transcription factor activity"/>
    <property type="evidence" value="ECO:0007669"/>
    <property type="project" value="InterPro"/>
</dbReference>
<comment type="caution">
    <text evidence="6">The sequence shown here is derived from an EMBL/GenBank/DDBJ whole genome shotgun (WGS) entry which is preliminary data.</text>
</comment>
<dbReference type="AlphaFoldDB" id="L0W9Z0"/>
<dbReference type="EMBL" id="AMRJ01000019">
    <property type="protein sequence ID" value="EKF73786.1"/>
    <property type="molecule type" value="Genomic_DNA"/>
</dbReference>
<sequence>MNALTLKQLRAFVQVAEQGSIARAAGQLSLTQPAVSLALKELEQQLGVALFDRIGRGLVINQHGERLLPQARATLAEAAGCEALFVAPPVNLSLVATHTVGNYYLPFYLGAFRQTRPEARLRVEVVNTRAAVERLLSLQADLALVEGPVSHPMLACQVWREDTLQRVATPALLRQLPQQSQRWPWVMRETGSGTRAVLETRLGKAFPPQQQIIELGSAEAIRQAVLAGAGVGYISTVALRSALADGRLATVPGERERISRPLFLVRHRERTAPPGLAALEALLMAPPGDA</sequence>
<dbReference type="Proteomes" id="UP000010164">
    <property type="component" value="Unassembled WGS sequence"/>
</dbReference>
<dbReference type="InterPro" id="IPR005119">
    <property type="entry name" value="LysR_subst-bd"/>
</dbReference>
<dbReference type="RefSeq" id="WP_008929558.1">
    <property type="nucleotide sequence ID" value="NZ_AMRJ01000019.1"/>
</dbReference>
<dbReference type="GO" id="GO:0000976">
    <property type="term" value="F:transcription cis-regulatory region binding"/>
    <property type="evidence" value="ECO:0007669"/>
    <property type="project" value="TreeGrafter"/>
</dbReference>
<dbReference type="Gene3D" id="3.40.190.10">
    <property type="entry name" value="Periplasmic binding protein-like II"/>
    <property type="match status" value="2"/>
</dbReference>
<dbReference type="OrthoDB" id="9808620at2"/>
<evidence type="ECO:0000259" key="5">
    <source>
        <dbReference type="PROSITE" id="PS50931"/>
    </source>
</evidence>
<keyword evidence="4" id="KW-0804">Transcription</keyword>
<dbReference type="PROSITE" id="PS50931">
    <property type="entry name" value="HTH_LYSR"/>
    <property type="match status" value="1"/>
</dbReference>
<dbReference type="SUPFAM" id="SSF53850">
    <property type="entry name" value="Periplasmic binding protein-like II"/>
    <property type="match status" value="1"/>
</dbReference>
<keyword evidence="7" id="KW-1185">Reference proteome</keyword>
<dbReference type="Pfam" id="PF03466">
    <property type="entry name" value="LysR_substrate"/>
    <property type="match status" value="1"/>
</dbReference>
<feature type="domain" description="HTH lysR-type" evidence="5">
    <location>
        <begin position="4"/>
        <end position="61"/>
    </location>
</feature>
<accession>L0W9Z0</accession>
<name>L0W9Z0_9GAMM</name>
<dbReference type="STRING" id="1177179.A11A3_11918"/>
<dbReference type="PATRIC" id="fig|1177179.3.peg.2383"/>
<evidence type="ECO:0000313" key="7">
    <source>
        <dbReference type="Proteomes" id="UP000010164"/>
    </source>
</evidence>
<dbReference type="InterPro" id="IPR036390">
    <property type="entry name" value="WH_DNA-bd_sf"/>
</dbReference>
<keyword evidence="2" id="KW-0805">Transcription regulation</keyword>
<organism evidence="6 7">
    <name type="scientific">Alcanivorax hongdengensis A-11-3</name>
    <dbReference type="NCBI Taxonomy" id="1177179"/>
    <lineage>
        <taxon>Bacteria</taxon>
        <taxon>Pseudomonadati</taxon>
        <taxon>Pseudomonadota</taxon>
        <taxon>Gammaproteobacteria</taxon>
        <taxon>Oceanospirillales</taxon>
        <taxon>Alcanivoracaceae</taxon>
        <taxon>Alcanivorax</taxon>
    </lineage>
</organism>